<protein>
    <recommendedName>
        <fullName evidence="6">Protein FAR1-RELATED SEQUENCE</fullName>
    </recommendedName>
</protein>
<evidence type="ECO:0000256" key="1">
    <source>
        <dbReference type="ARBA" id="ARBA00005889"/>
    </source>
</evidence>
<keyword evidence="4 6" id="KW-0862">Zinc</keyword>
<dbReference type="Pfam" id="PF04434">
    <property type="entry name" value="SWIM"/>
    <property type="match status" value="1"/>
</dbReference>
<dbReference type="InterPro" id="IPR031052">
    <property type="entry name" value="FHY3/FAR1"/>
</dbReference>
<keyword evidence="3 5" id="KW-0863">Zinc-finger</keyword>
<feature type="compositionally biased region" description="Basic and acidic residues" evidence="7">
    <location>
        <begin position="346"/>
        <end position="363"/>
    </location>
</feature>
<keyword evidence="10" id="KW-1185">Reference proteome</keyword>
<dbReference type="AlphaFoldDB" id="A0AAV5DU21"/>
<dbReference type="PROSITE" id="PS50966">
    <property type="entry name" value="ZF_SWIM"/>
    <property type="match status" value="1"/>
</dbReference>
<sequence length="381" mass="45482">MKKIPEKLGRYEAYEDIKTALGNAVYDSLTTEEFESSWQNMVDQYLLYDNEWLQELYRNRHHWVPAYVKDTFWAGMSTTQRSESMNSFFDGYVNSKTTLRLFIEQYENALRDKVEKENIADFHSFKSTVPCITHYDIEKQFQLVYTNSKFQEFQKELTRKMYCYSTFIKREGAIEVYQVTEDIKIGDKRKDIVYGILLNEEEFEVKCYCHHFEFRGILCRHVLCLLTQKKVKEVPLRYILERWKKNIKRKHNFIRCTYSGMEDTPVAKRFDMLCNTFYEVAKAGAISDESCNVLVEAIHNLKIQFSTNSDNSTRDLHVQEGPSWDGKNKTILNPVAVRSRGRPPTLRKENKVDRKSREKMAREKRQKRKKKKTILRYFFFV</sequence>
<gene>
    <name evidence="9" type="primary">gb00428</name>
    <name evidence="9" type="ORF">PR202_gb00428</name>
</gene>
<reference evidence="9" key="2">
    <citation type="submission" date="2021-12" db="EMBL/GenBank/DDBJ databases">
        <title>Resequencing data analysis of finger millet.</title>
        <authorList>
            <person name="Hatakeyama M."/>
            <person name="Aluri S."/>
            <person name="Balachadran M.T."/>
            <person name="Sivarajan S.R."/>
            <person name="Poveda L."/>
            <person name="Shimizu-Inatsugi R."/>
            <person name="Schlapbach R."/>
            <person name="Sreeman S.M."/>
            <person name="Shimizu K.K."/>
        </authorList>
    </citation>
    <scope>NUCLEOTIDE SEQUENCE</scope>
</reference>
<evidence type="ECO:0000256" key="2">
    <source>
        <dbReference type="ARBA" id="ARBA00022723"/>
    </source>
</evidence>
<feature type="region of interest" description="Disordered" evidence="7">
    <location>
        <begin position="338"/>
        <end position="369"/>
    </location>
</feature>
<dbReference type="EMBL" id="BQKI01000071">
    <property type="protein sequence ID" value="GJN13695.1"/>
    <property type="molecule type" value="Genomic_DNA"/>
</dbReference>
<feature type="domain" description="SWIM-type" evidence="8">
    <location>
        <begin position="194"/>
        <end position="230"/>
    </location>
</feature>
<dbReference type="SMART" id="SM00575">
    <property type="entry name" value="ZnF_PMZ"/>
    <property type="match status" value="1"/>
</dbReference>
<evidence type="ECO:0000313" key="10">
    <source>
        <dbReference type="Proteomes" id="UP001054889"/>
    </source>
</evidence>
<dbReference type="Proteomes" id="UP001054889">
    <property type="component" value="Unassembled WGS sequence"/>
</dbReference>
<evidence type="ECO:0000256" key="3">
    <source>
        <dbReference type="ARBA" id="ARBA00022771"/>
    </source>
</evidence>
<evidence type="ECO:0000259" key="8">
    <source>
        <dbReference type="PROSITE" id="PS50966"/>
    </source>
</evidence>
<dbReference type="PANTHER" id="PTHR31669">
    <property type="entry name" value="PROTEIN FAR1-RELATED SEQUENCE 10-RELATED"/>
    <property type="match status" value="1"/>
</dbReference>
<evidence type="ECO:0000256" key="7">
    <source>
        <dbReference type="SAM" id="MobiDB-lite"/>
    </source>
</evidence>
<proteinExistence type="inferred from homology"/>
<evidence type="ECO:0000313" key="9">
    <source>
        <dbReference type="EMBL" id="GJN13695.1"/>
    </source>
</evidence>
<dbReference type="InterPro" id="IPR007527">
    <property type="entry name" value="Znf_SWIM"/>
</dbReference>
<dbReference type="GO" id="GO:0006355">
    <property type="term" value="P:regulation of DNA-templated transcription"/>
    <property type="evidence" value="ECO:0007669"/>
    <property type="project" value="UniProtKB-UniRule"/>
</dbReference>
<dbReference type="GO" id="GO:0005634">
    <property type="term" value="C:nucleus"/>
    <property type="evidence" value="ECO:0007669"/>
    <property type="project" value="UniProtKB-SubCell"/>
</dbReference>
<name>A0AAV5DU21_ELECO</name>
<keyword evidence="2 6" id="KW-0479">Metal-binding</keyword>
<reference evidence="9" key="1">
    <citation type="journal article" date="2018" name="DNA Res.">
        <title>Multiple hybrid de novo genome assembly of finger millet, an orphan allotetraploid crop.</title>
        <authorList>
            <person name="Hatakeyama M."/>
            <person name="Aluri S."/>
            <person name="Balachadran M.T."/>
            <person name="Sivarajan S.R."/>
            <person name="Patrignani A."/>
            <person name="Gruter S."/>
            <person name="Poveda L."/>
            <person name="Shimizu-Inatsugi R."/>
            <person name="Baeten J."/>
            <person name="Francoijs K.J."/>
            <person name="Nataraja K.N."/>
            <person name="Reddy Y.A.N."/>
            <person name="Phadnis S."/>
            <person name="Ravikumar R.L."/>
            <person name="Schlapbach R."/>
            <person name="Sreeman S.M."/>
            <person name="Shimizu K.K."/>
        </authorList>
    </citation>
    <scope>NUCLEOTIDE SEQUENCE</scope>
</reference>
<accession>A0AAV5DU21</accession>
<keyword evidence="6" id="KW-0539">Nucleus</keyword>
<evidence type="ECO:0000256" key="4">
    <source>
        <dbReference type="ARBA" id="ARBA00022833"/>
    </source>
</evidence>
<evidence type="ECO:0000256" key="5">
    <source>
        <dbReference type="PROSITE-ProRule" id="PRU00325"/>
    </source>
</evidence>
<dbReference type="InterPro" id="IPR006564">
    <property type="entry name" value="Znf_PMZ"/>
</dbReference>
<dbReference type="PANTHER" id="PTHR31669:SF283">
    <property type="entry name" value="PROTEIN FAR1-RELATED SEQUENCE"/>
    <property type="match status" value="1"/>
</dbReference>
<evidence type="ECO:0000256" key="6">
    <source>
        <dbReference type="RuleBase" id="RU367018"/>
    </source>
</evidence>
<comment type="subcellular location">
    <subcellularLocation>
        <location evidence="6">Nucleus</location>
    </subcellularLocation>
</comment>
<dbReference type="GO" id="GO:0008270">
    <property type="term" value="F:zinc ion binding"/>
    <property type="evidence" value="ECO:0007669"/>
    <property type="project" value="UniProtKB-UniRule"/>
</dbReference>
<comment type="similarity">
    <text evidence="1 6">Belongs to the FHY3/FAR1 family.</text>
</comment>
<comment type="function">
    <text evidence="6">Putative transcription activator involved in regulating light control of development.</text>
</comment>
<organism evidence="9 10">
    <name type="scientific">Eleusine coracana subsp. coracana</name>
    <dbReference type="NCBI Taxonomy" id="191504"/>
    <lineage>
        <taxon>Eukaryota</taxon>
        <taxon>Viridiplantae</taxon>
        <taxon>Streptophyta</taxon>
        <taxon>Embryophyta</taxon>
        <taxon>Tracheophyta</taxon>
        <taxon>Spermatophyta</taxon>
        <taxon>Magnoliopsida</taxon>
        <taxon>Liliopsida</taxon>
        <taxon>Poales</taxon>
        <taxon>Poaceae</taxon>
        <taxon>PACMAD clade</taxon>
        <taxon>Chloridoideae</taxon>
        <taxon>Cynodonteae</taxon>
        <taxon>Eleusininae</taxon>
        <taxon>Eleusine</taxon>
    </lineage>
</organism>
<comment type="caution">
    <text evidence="9">The sequence shown here is derived from an EMBL/GenBank/DDBJ whole genome shotgun (WGS) entry which is preliminary data.</text>
</comment>